<evidence type="ECO:0000259" key="2">
    <source>
        <dbReference type="Pfam" id="PF20906"/>
    </source>
</evidence>
<reference evidence="3 4" key="1">
    <citation type="submission" date="2021-08" db="EMBL/GenBank/DDBJ databases">
        <authorList>
            <person name="Tuo L."/>
        </authorList>
    </citation>
    <scope>NUCLEOTIDE SEQUENCE [LARGE SCALE GENOMIC DNA]</scope>
    <source>
        <strain evidence="3 4">JCM 31229</strain>
    </source>
</reference>
<dbReference type="SUPFAM" id="SSF160991">
    <property type="entry name" value="CV3147-like"/>
    <property type="match status" value="1"/>
</dbReference>
<proteinExistence type="predicted"/>
<sequence length="369" mass="39024">MLEVRTTQDVQDMARGAVFLGAGGGGDPYVGELFVRNQIEQGRYPRVIALDALADDAFVVGVAGIGAPTVLVEQLVSENALVALIAQAERLYGRAIDAIFCVEIGGCNSMVPLGLGARLGLPVIDADGMGRAFPHLEMTSFSVAGHRSTPAALRDDRGNEADITLDDDRVAERVARGFASSLGGLVHSVVYPMSGAEIRASAIPGTLTATRDIGRTIRGARSGDGDPTDRLIAFLDDPAADRAAARLFSGKIVDITHETRDGWHWGTAVIDSEGGAGDRMTIGIQNEFVVARRNGETVISVPDIIVVLDQESAEPLTAEQLRYGQRVHVIGYAAAPLMRRPEGLAVFGPRAFGIAEDYRAFGDQAADAC</sequence>
<name>A0ABS7PXQ9_9SPHN</name>
<dbReference type="Gene3D" id="2.40.390.10">
    <property type="entry name" value="CV3147-like"/>
    <property type="match status" value="1"/>
</dbReference>
<dbReference type="Gene3D" id="3.40.1610.10">
    <property type="entry name" value="CV3147-like domain"/>
    <property type="match status" value="1"/>
</dbReference>
<evidence type="ECO:0000313" key="4">
    <source>
        <dbReference type="Proteomes" id="UP000706039"/>
    </source>
</evidence>
<gene>
    <name evidence="3" type="ORF">K7G82_25860</name>
</gene>
<dbReference type="RefSeq" id="WP_222992857.1">
    <property type="nucleotide sequence ID" value="NZ_JAINVV010000013.1"/>
</dbReference>
<dbReference type="InterPro" id="IPR024071">
    <property type="entry name" value="S-Me-THD_C_sf"/>
</dbReference>
<dbReference type="EMBL" id="JAINVV010000013">
    <property type="protein sequence ID" value="MBY8825754.1"/>
    <property type="molecule type" value="Genomic_DNA"/>
</dbReference>
<dbReference type="Pfam" id="PF20906">
    <property type="entry name" value="S-Me-THD_C"/>
    <property type="match status" value="1"/>
</dbReference>
<evidence type="ECO:0000313" key="3">
    <source>
        <dbReference type="EMBL" id="MBY8825754.1"/>
    </source>
</evidence>
<feature type="domain" description="S-Me-THD N-terminal" evidence="1">
    <location>
        <begin position="8"/>
        <end position="161"/>
    </location>
</feature>
<comment type="caution">
    <text evidence="3">The sequence shown here is derived from an EMBL/GenBank/DDBJ whole genome shotgun (WGS) entry which is preliminary data.</text>
</comment>
<dbReference type="Proteomes" id="UP000706039">
    <property type="component" value="Unassembled WGS sequence"/>
</dbReference>
<organism evidence="3 4">
    <name type="scientific">Sphingomonas colocasiae</name>
    <dbReference type="NCBI Taxonomy" id="1848973"/>
    <lineage>
        <taxon>Bacteria</taxon>
        <taxon>Pseudomonadati</taxon>
        <taxon>Pseudomonadota</taxon>
        <taxon>Alphaproteobacteria</taxon>
        <taxon>Sphingomonadales</taxon>
        <taxon>Sphingomonadaceae</taxon>
        <taxon>Sphingomonas</taxon>
    </lineage>
</organism>
<feature type="domain" description="S-Me-THD-like C-terminal" evidence="2">
    <location>
        <begin position="167"/>
        <end position="359"/>
    </location>
</feature>
<dbReference type="InterPro" id="IPR048350">
    <property type="entry name" value="S-Me-THD-like_C"/>
</dbReference>
<dbReference type="InterPro" id="IPR010318">
    <property type="entry name" value="S-Me-THD_N"/>
</dbReference>
<protein>
    <submittedName>
        <fullName evidence="3">DUF917 domain-containing protein</fullName>
    </submittedName>
</protein>
<evidence type="ECO:0000259" key="1">
    <source>
        <dbReference type="Pfam" id="PF06032"/>
    </source>
</evidence>
<dbReference type="Pfam" id="PF06032">
    <property type="entry name" value="S-Me-THD_N"/>
    <property type="match status" value="1"/>
</dbReference>
<accession>A0ABS7PXQ9</accession>
<dbReference type="InterPro" id="IPR027479">
    <property type="entry name" value="S-Me-THD_N_sf"/>
</dbReference>
<keyword evidence="4" id="KW-1185">Reference proteome</keyword>